<dbReference type="EMBL" id="NEVH01025635">
    <property type="protein sequence ID" value="PNF15404.1"/>
    <property type="molecule type" value="Genomic_DNA"/>
</dbReference>
<dbReference type="Proteomes" id="UP000235965">
    <property type="component" value="Unassembled WGS sequence"/>
</dbReference>
<dbReference type="AlphaFoldDB" id="A0A2J7PGE7"/>
<evidence type="ECO:0000313" key="2">
    <source>
        <dbReference type="Proteomes" id="UP000235965"/>
    </source>
</evidence>
<accession>A0A2J7PGE7</accession>
<organism evidence="1 2">
    <name type="scientific">Cryptotermes secundus</name>
    <dbReference type="NCBI Taxonomy" id="105785"/>
    <lineage>
        <taxon>Eukaryota</taxon>
        <taxon>Metazoa</taxon>
        <taxon>Ecdysozoa</taxon>
        <taxon>Arthropoda</taxon>
        <taxon>Hexapoda</taxon>
        <taxon>Insecta</taxon>
        <taxon>Pterygota</taxon>
        <taxon>Neoptera</taxon>
        <taxon>Polyneoptera</taxon>
        <taxon>Dictyoptera</taxon>
        <taxon>Blattodea</taxon>
        <taxon>Blattoidea</taxon>
        <taxon>Termitoidae</taxon>
        <taxon>Kalotermitidae</taxon>
        <taxon>Cryptotermitinae</taxon>
        <taxon>Cryptotermes</taxon>
    </lineage>
</organism>
<evidence type="ECO:0000313" key="1">
    <source>
        <dbReference type="EMBL" id="PNF15404.1"/>
    </source>
</evidence>
<comment type="caution">
    <text evidence="1">The sequence shown here is derived from an EMBL/GenBank/DDBJ whole genome shotgun (WGS) entry which is preliminary data.</text>
</comment>
<reference evidence="1 2" key="1">
    <citation type="submission" date="2017-12" db="EMBL/GenBank/DDBJ databases">
        <title>Hemimetabolous genomes reveal molecular basis of termite eusociality.</title>
        <authorList>
            <person name="Harrison M.C."/>
            <person name="Jongepier E."/>
            <person name="Robertson H.M."/>
            <person name="Arning N."/>
            <person name="Bitard-Feildel T."/>
            <person name="Chao H."/>
            <person name="Childers C.P."/>
            <person name="Dinh H."/>
            <person name="Doddapaneni H."/>
            <person name="Dugan S."/>
            <person name="Gowin J."/>
            <person name="Greiner C."/>
            <person name="Han Y."/>
            <person name="Hu H."/>
            <person name="Hughes D.S.T."/>
            <person name="Huylmans A.-K."/>
            <person name="Kemena C."/>
            <person name="Kremer L.P.M."/>
            <person name="Lee S.L."/>
            <person name="Lopez-Ezquerra A."/>
            <person name="Mallet L."/>
            <person name="Monroy-Kuhn J.M."/>
            <person name="Moser A."/>
            <person name="Murali S.C."/>
            <person name="Muzny D.M."/>
            <person name="Otani S."/>
            <person name="Piulachs M.-D."/>
            <person name="Poelchau M."/>
            <person name="Qu J."/>
            <person name="Schaub F."/>
            <person name="Wada-Katsumata A."/>
            <person name="Worley K.C."/>
            <person name="Xie Q."/>
            <person name="Ylla G."/>
            <person name="Poulsen M."/>
            <person name="Gibbs R.A."/>
            <person name="Schal C."/>
            <person name="Richards S."/>
            <person name="Belles X."/>
            <person name="Korb J."/>
            <person name="Bornberg-Bauer E."/>
        </authorList>
    </citation>
    <scope>NUCLEOTIDE SEQUENCE [LARGE SCALE GENOMIC DNA]</scope>
    <source>
        <tissue evidence="1">Whole body</tissue>
    </source>
</reference>
<gene>
    <name evidence="1" type="ORF">B7P43_G00945</name>
</gene>
<protein>
    <submittedName>
        <fullName evidence="1">Uncharacterized protein</fullName>
    </submittedName>
</protein>
<name>A0A2J7PGE7_9NEOP</name>
<keyword evidence="2" id="KW-1185">Reference proteome</keyword>
<proteinExistence type="predicted"/>
<sequence length="117" mass="13457">MSLYDNTTPTNKFQELRCLAAFNCSNTQIVSVNLTLGIDICPISVHIYSQNTQPISKMNLVRIFYAYTDCAHNQNETHILKKLQILKFSIKSYIYSYNVKKKSISETTNLICLSYMT</sequence>